<feature type="transmembrane region" description="Helical" evidence="1">
    <location>
        <begin position="182"/>
        <end position="204"/>
    </location>
</feature>
<gene>
    <name evidence="2" type="ORF">AFUS01_LOCUS15879</name>
</gene>
<keyword evidence="1" id="KW-0812">Transmembrane</keyword>
<dbReference type="EMBL" id="CAJVCH010142953">
    <property type="protein sequence ID" value="CAG7727007.1"/>
    <property type="molecule type" value="Genomic_DNA"/>
</dbReference>
<reference evidence="2" key="1">
    <citation type="submission" date="2021-06" db="EMBL/GenBank/DDBJ databases">
        <authorList>
            <person name="Hodson N. C."/>
            <person name="Mongue J. A."/>
            <person name="Jaron S. K."/>
        </authorList>
    </citation>
    <scope>NUCLEOTIDE SEQUENCE</scope>
</reference>
<keyword evidence="3" id="KW-1185">Reference proteome</keyword>
<protein>
    <submittedName>
        <fullName evidence="2">Uncharacterized protein</fullName>
    </submittedName>
</protein>
<sequence length="244" mass="27592">MCRTISVVEKKLLNNTRPEKKTIKSKIKYGIFLGIPMVVYTFMIMTSIMDVSGTGLKLANYRRLESVLFADNQVVIIVLVFLGKVLVRCTIITVFVQVIGGGMWLTECHNQLAKAIDLKSNCLSRFGMRASSCGCDKNQSLKTIQSIECKIAFMEFHDMTVEEYWDLIKNLKMAYEFYTKLAGCYFLEIITPSVVTTTVGLSLFLENPSRVENLSLVFIGLVPILASTTLGEFMQKNVCYFLFM</sequence>
<organism evidence="2 3">
    <name type="scientific">Allacma fusca</name>
    <dbReference type="NCBI Taxonomy" id="39272"/>
    <lineage>
        <taxon>Eukaryota</taxon>
        <taxon>Metazoa</taxon>
        <taxon>Ecdysozoa</taxon>
        <taxon>Arthropoda</taxon>
        <taxon>Hexapoda</taxon>
        <taxon>Collembola</taxon>
        <taxon>Symphypleona</taxon>
        <taxon>Sminthuridae</taxon>
        <taxon>Allacma</taxon>
    </lineage>
</organism>
<feature type="transmembrane region" description="Helical" evidence="1">
    <location>
        <begin position="29"/>
        <end position="49"/>
    </location>
</feature>
<feature type="transmembrane region" description="Helical" evidence="1">
    <location>
        <begin position="74"/>
        <end position="96"/>
    </location>
</feature>
<dbReference type="Proteomes" id="UP000708208">
    <property type="component" value="Unassembled WGS sequence"/>
</dbReference>
<proteinExistence type="predicted"/>
<evidence type="ECO:0000256" key="1">
    <source>
        <dbReference type="SAM" id="Phobius"/>
    </source>
</evidence>
<keyword evidence="1" id="KW-0472">Membrane</keyword>
<accession>A0A8J2P5Z3</accession>
<comment type="caution">
    <text evidence="2">The sequence shown here is derived from an EMBL/GenBank/DDBJ whole genome shotgun (WGS) entry which is preliminary data.</text>
</comment>
<evidence type="ECO:0000313" key="2">
    <source>
        <dbReference type="EMBL" id="CAG7727007.1"/>
    </source>
</evidence>
<feature type="transmembrane region" description="Helical" evidence="1">
    <location>
        <begin position="216"/>
        <end position="234"/>
    </location>
</feature>
<dbReference type="AlphaFoldDB" id="A0A8J2P5Z3"/>
<name>A0A8J2P5Z3_9HEXA</name>
<keyword evidence="1" id="KW-1133">Transmembrane helix</keyword>
<evidence type="ECO:0000313" key="3">
    <source>
        <dbReference type="Proteomes" id="UP000708208"/>
    </source>
</evidence>